<gene>
    <name evidence="1" type="ORF">SAMN02745130_01252</name>
</gene>
<keyword evidence="2" id="KW-1185">Reference proteome</keyword>
<evidence type="ECO:0000313" key="1">
    <source>
        <dbReference type="EMBL" id="SKA73614.1"/>
    </source>
</evidence>
<evidence type="ECO:0000313" key="2">
    <source>
        <dbReference type="Proteomes" id="UP000190460"/>
    </source>
</evidence>
<reference evidence="1 2" key="1">
    <citation type="submission" date="2017-02" db="EMBL/GenBank/DDBJ databases">
        <authorList>
            <person name="Peterson S.W."/>
        </authorList>
    </citation>
    <scope>NUCLEOTIDE SEQUENCE [LARGE SCALE GENOMIC DNA]</scope>
    <source>
        <strain evidence="1 2">ATCC 49788</strain>
    </source>
</reference>
<proteinExistence type="predicted"/>
<organism evidence="1 2">
    <name type="scientific">Thiothrix eikelboomii</name>
    <dbReference type="NCBI Taxonomy" id="92487"/>
    <lineage>
        <taxon>Bacteria</taxon>
        <taxon>Pseudomonadati</taxon>
        <taxon>Pseudomonadota</taxon>
        <taxon>Gammaproteobacteria</taxon>
        <taxon>Thiotrichales</taxon>
        <taxon>Thiotrichaceae</taxon>
        <taxon>Thiothrix</taxon>
    </lineage>
</organism>
<sequence>MPLARSLAEIISEADYLATQVSSGFMQINFSICICCHSFRS</sequence>
<dbReference type="EMBL" id="FUYB01000004">
    <property type="protein sequence ID" value="SKA73614.1"/>
    <property type="molecule type" value="Genomic_DNA"/>
</dbReference>
<name>A0A1T4W8I5_9GAMM</name>
<accession>A0A1T4W8I5</accession>
<dbReference type="Proteomes" id="UP000190460">
    <property type="component" value="Unassembled WGS sequence"/>
</dbReference>
<protein>
    <submittedName>
        <fullName evidence="1">Uncharacterized protein</fullName>
    </submittedName>
</protein>
<dbReference type="STRING" id="92487.SAMN02745130_01252"/>
<dbReference type="AlphaFoldDB" id="A0A1T4W8I5"/>